<dbReference type="PANTHER" id="PTHR40763">
    <property type="entry name" value="MEMBRANE PROTEIN-RELATED"/>
    <property type="match status" value="1"/>
</dbReference>
<feature type="region of interest" description="Disordered" evidence="1">
    <location>
        <begin position="69"/>
        <end position="90"/>
    </location>
</feature>
<comment type="caution">
    <text evidence="4">The sequence shown here is derived from an EMBL/GenBank/DDBJ whole genome shotgun (WGS) entry which is preliminary data.</text>
</comment>
<dbReference type="Proteomes" id="UP001171902">
    <property type="component" value="Unassembled WGS sequence"/>
</dbReference>
<evidence type="ECO:0000313" key="5">
    <source>
        <dbReference type="Proteomes" id="UP001171902"/>
    </source>
</evidence>
<evidence type="ECO:0000259" key="2">
    <source>
        <dbReference type="Pfam" id="PF08044"/>
    </source>
</evidence>
<accession>A0ABT7YYR7</accession>
<dbReference type="RefSeq" id="WP_289959759.1">
    <property type="nucleotide sequence ID" value="NZ_JAUEMJ010000012.1"/>
</dbReference>
<reference evidence="4" key="1">
    <citation type="submission" date="2023-06" db="EMBL/GenBank/DDBJ databases">
        <title>Gycomyces niveus sp.nov., a novel actinomycete isolated from soil in Shouguang.</title>
        <authorList>
            <person name="Yang X."/>
            <person name="Zhao J."/>
        </authorList>
    </citation>
    <scope>NUCLEOTIDE SEQUENCE</scope>
    <source>
        <strain evidence="4">NEAU C2</strain>
    </source>
</reference>
<dbReference type="EMBL" id="JAUEMJ010000012">
    <property type="protein sequence ID" value="MDN3243353.1"/>
    <property type="molecule type" value="Genomic_DNA"/>
</dbReference>
<dbReference type="Pfam" id="PF08044">
    <property type="entry name" value="DUF1707"/>
    <property type="match status" value="1"/>
</dbReference>
<dbReference type="PANTHER" id="PTHR40763:SF5">
    <property type="entry name" value="MEMBRANE PROTEIN"/>
    <property type="match status" value="1"/>
</dbReference>
<sequence>MTHDPNMRVSNAEREAILAKLHAATEEGRLDLDEFADRSRQVYEARTYGEVERLLADLPDTGGALAVPTAKKPVPEGPTELRLKPTGSSVKRDGDWVVPPKILINATGSSVKLDCRHAVIRTDTVEIDVKLLGSSLTVVLPEGAYAVDDNTEMFGSSVKNRATYKGGTAIRFSVAGKATGSSVNFRHERRFLWWRW</sequence>
<name>A0ABT7YYR7_9ACTN</name>
<gene>
    <name evidence="3" type="ORF">QWI33_26795</name>
    <name evidence="4" type="ORF">QWI33_28935</name>
</gene>
<dbReference type="InterPro" id="IPR012551">
    <property type="entry name" value="DUF1707_SHOCT-like"/>
</dbReference>
<proteinExistence type="predicted"/>
<protein>
    <submittedName>
        <fullName evidence="4">DUF1707 domain-containing protein</fullName>
    </submittedName>
</protein>
<dbReference type="EMBL" id="JAUEMJ010000016">
    <property type="protein sequence ID" value="MDN3243770.1"/>
    <property type="molecule type" value="Genomic_DNA"/>
</dbReference>
<evidence type="ECO:0000313" key="3">
    <source>
        <dbReference type="EMBL" id="MDN3243353.1"/>
    </source>
</evidence>
<organism evidence="4 5">
    <name type="scientific">Glycomyces tritici</name>
    <dbReference type="NCBI Taxonomy" id="2665176"/>
    <lineage>
        <taxon>Bacteria</taxon>
        <taxon>Bacillati</taxon>
        <taxon>Actinomycetota</taxon>
        <taxon>Actinomycetes</taxon>
        <taxon>Glycomycetales</taxon>
        <taxon>Glycomycetaceae</taxon>
        <taxon>Glycomyces</taxon>
    </lineage>
</organism>
<evidence type="ECO:0000256" key="1">
    <source>
        <dbReference type="SAM" id="MobiDB-lite"/>
    </source>
</evidence>
<evidence type="ECO:0000313" key="4">
    <source>
        <dbReference type="EMBL" id="MDN3243770.1"/>
    </source>
</evidence>
<feature type="domain" description="DUF1707" evidence="2">
    <location>
        <begin position="7"/>
        <end position="59"/>
    </location>
</feature>
<keyword evidence="5" id="KW-1185">Reference proteome</keyword>